<keyword evidence="3" id="KW-1185">Reference proteome</keyword>
<reference evidence="2 3" key="1">
    <citation type="submission" date="2019-11" db="EMBL/GenBank/DDBJ databases">
        <title>Whole genome sequence of Oryza granulata.</title>
        <authorList>
            <person name="Li W."/>
        </authorList>
    </citation>
    <scope>NUCLEOTIDE SEQUENCE [LARGE SCALE GENOMIC DNA]</scope>
    <source>
        <strain evidence="3">cv. Menghai</strain>
        <tissue evidence="2">Leaf</tissue>
    </source>
</reference>
<feature type="region of interest" description="Disordered" evidence="1">
    <location>
        <begin position="105"/>
        <end position="135"/>
    </location>
</feature>
<evidence type="ECO:0000313" key="2">
    <source>
        <dbReference type="EMBL" id="KAF0896960.1"/>
    </source>
</evidence>
<protein>
    <submittedName>
        <fullName evidence="2">Uncharacterized protein</fullName>
    </submittedName>
</protein>
<dbReference type="AlphaFoldDB" id="A0A6G1C9W5"/>
<evidence type="ECO:0000256" key="1">
    <source>
        <dbReference type="SAM" id="MobiDB-lite"/>
    </source>
</evidence>
<accession>A0A6G1C9W5</accession>
<feature type="compositionally biased region" description="Low complexity" evidence="1">
    <location>
        <begin position="125"/>
        <end position="135"/>
    </location>
</feature>
<organism evidence="2 3">
    <name type="scientific">Oryza meyeriana var. granulata</name>
    <dbReference type="NCBI Taxonomy" id="110450"/>
    <lineage>
        <taxon>Eukaryota</taxon>
        <taxon>Viridiplantae</taxon>
        <taxon>Streptophyta</taxon>
        <taxon>Embryophyta</taxon>
        <taxon>Tracheophyta</taxon>
        <taxon>Spermatophyta</taxon>
        <taxon>Magnoliopsida</taxon>
        <taxon>Liliopsida</taxon>
        <taxon>Poales</taxon>
        <taxon>Poaceae</taxon>
        <taxon>BOP clade</taxon>
        <taxon>Oryzoideae</taxon>
        <taxon>Oryzeae</taxon>
        <taxon>Oryzinae</taxon>
        <taxon>Oryza</taxon>
        <taxon>Oryza meyeriana</taxon>
    </lineage>
</organism>
<dbReference type="Proteomes" id="UP000479710">
    <property type="component" value="Unassembled WGS sequence"/>
</dbReference>
<gene>
    <name evidence="2" type="ORF">E2562_031274</name>
</gene>
<proteinExistence type="predicted"/>
<feature type="compositionally biased region" description="Pro residues" evidence="1">
    <location>
        <begin position="107"/>
        <end position="124"/>
    </location>
</feature>
<dbReference type="EMBL" id="SPHZ02000010">
    <property type="protein sequence ID" value="KAF0896960.1"/>
    <property type="molecule type" value="Genomic_DNA"/>
</dbReference>
<sequence length="135" mass="15462">MGWIDVTMDTLGGYDKPLCKMMSCLCYPVAPAYCNRKFEFDDRDEWEAWTEADDDCYEEALLELSEQQGRLGDLEVDLINLTHTHSFSQLESYQQQIQQLKAQIQQLPPPQPLPPSPLLPPPQPLLQSPPLHHPT</sequence>
<comment type="caution">
    <text evidence="2">The sequence shown here is derived from an EMBL/GenBank/DDBJ whole genome shotgun (WGS) entry which is preliminary data.</text>
</comment>
<evidence type="ECO:0000313" key="3">
    <source>
        <dbReference type="Proteomes" id="UP000479710"/>
    </source>
</evidence>
<name>A0A6G1C9W5_9ORYZ</name>